<dbReference type="EMBL" id="JAMQJZ010000019">
    <property type="protein sequence ID" value="MDC3422351.1"/>
    <property type="molecule type" value="Genomic_DNA"/>
</dbReference>
<dbReference type="InterPro" id="IPR049500">
    <property type="entry name" value="Peptidase_M50B-like"/>
</dbReference>
<keyword evidence="1" id="KW-1133">Transmembrane helix</keyword>
<feature type="transmembrane region" description="Helical" evidence="1">
    <location>
        <begin position="122"/>
        <end position="140"/>
    </location>
</feature>
<feature type="transmembrane region" description="Helical" evidence="1">
    <location>
        <begin position="146"/>
        <end position="170"/>
    </location>
</feature>
<proteinExistence type="predicted"/>
<dbReference type="Proteomes" id="UP001145072">
    <property type="component" value="Unassembled WGS sequence"/>
</dbReference>
<feature type="transmembrane region" description="Helical" evidence="1">
    <location>
        <begin position="191"/>
        <end position="213"/>
    </location>
</feature>
<dbReference type="PANTHER" id="PTHR33979">
    <property type="entry name" value="OS02G0221600 PROTEIN"/>
    <property type="match status" value="1"/>
</dbReference>
<organism evidence="2 3">
    <name type="scientific">Aquibacillus koreensis</name>
    <dbReference type="NCBI Taxonomy" id="279446"/>
    <lineage>
        <taxon>Bacteria</taxon>
        <taxon>Bacillati</taxon>
        <taxon>Bacillota</taxon>
        <taxon>Bacilli</taxon>
        <taxon>Bacillales</taxon>
        <taxon>Bacillaceae</taxon>
        <taxon>Aquibacillus</taxon>
    </lineage>
</organism>
<comment type="caution">
    <text evidence="2">The sequence shown here is derived from an EMBL/GenBank/DDBJ whole genome shotgun (WGS) entry which is preliminary data.</text>
</comment>
<reference evidence="2" key="1">
    <citation type="submission" date="2022-06" db="EMBL/GenBank/DDBJ databases">
        <title>Aquibacillus sp. a new bacterium isolated from soil saline samples.</title>
        <authorList>
            <person name="Galisteo C."/>
            <person name="De La Haba R."/>
            <person name="Sanchez-Porro C."/>
            <person name="Ventosa A."/>
        </authorList>
    </citation>
    <scope>NUCLEOTIDE SEQUENCE</scope>
    <source>
        <strain evidence="2">JCM 12387</strain>
    </source>
</reference>
<feature type="transmembrane region" description="Helical" evidence="1">
    <location>
        <begin position="71"/>
        <end position="91"/>
    </location>
</feature>
<accession>A0A9X4AJT5</accession>
<evidence type="ECO:0000313" key="2">
    <source>
        <dbReference type="EMBL" id="MDC3422351.1"/>
    </source>
</evidence>
<dbReference type="AlphaFoldDB" id="A0A9X4AJT5"/>
<feature type="transmembrane region" description="Helical" evidence="1">
    <location>
        <begin position="6"/>
        <end position="27"/>
    </location>
</feature>
<evidence type="ECO:0000313" key="3">
    <source>
        <dbReference type="Proteomes" id="UP001145072"/>
    </source>
</evidence>
<name>A0A9X4AJT5_9BACI</name>
<dbReference type="Pfam" id="PF13398">
    <property type="entry name" value="Peptidase_M50B"/>
    <property type="match status" value="1"/>
</dbReference>
<keyword evidence="1" id="KW-0472">Membrane</keyword>
<gene>
    <name evidence="2" type="ORF">NC661_18525</name>
</gene>
<dbReference type="RefSeq" id="WP_259870492.1">
    <property type="nucleotide sequence ID" value="NZ_JAMQJZ010000019.1"/>
</dbReference>
<dbReference type="PANTHER" id="PTHR33979:SF2">
    <property type="entry name" value="PEPTIDASE M50B-LIKE-DOMAIN-CONTAINING PROTEIN"/>
    <property type="match status" value="1"/>
</dbReference>
<keyword evidence="1" id="KW-0812">Transmembrane</keyword>
<protein>
    <submittedName>
        <fullName evidence="2">M50 family metallopeptidase</fullName>
    </submittedName>
</protein>
<sequence length="214" mass="24065">MEVVYYIIIAFLLTRIPLVGIYVRLIYTVIHEVWHILVAKITGGKGHKIAVFQDTSGVATTSSSSWISRILTAYAGYTGASLTAMFLFYFLHTGHHGTVLVILLTVLLLAVIFWLRNGFGFIWALSLIGLLFLLLEQQWQTLHIHISYLFASIILVESIISAAHIMVISLARPRRAGDATSLQQATFIPALIWGFIFFWQSVYIGYVTLSQFIL</sequence>
<keyword evidence="3" id="KW-1185">Reference proteome</keyword>
<feature type="transmembrane region" description="Helical" evidence="1">
    <location>
        <begin position="97"/>
        <end position="115"/>
    </location>
</feature>
<evidence type="ECO:0000256" key="1">
    <source>
        <dbReference type="SAM" id="Phobius"/>
    </source>
</evidence>